<organism evidence="2 3">
    <name type="scientific">Sphingomonas prati</name>
    <dbReference type="NCBI Taxonomy" id="1843237"/>
    <lineage>
        <taxon>Bacteria</taxon>
        <taxon>Pseudomonadati</taxon>
        <taxon>Pseudomonadota</taxon>
        <taxon>Alphaproteobacteria</taxon>
        <taxon>Sphingomonadales</taxon>
        <taxon>Sphingomonadaceae</taxon>
        <taxon>Sphingomonas</taxon>
    </lineage>
</organism>
<evidence type="ECO:0000313" key="3">
    <source>
        <dbReference type="Proteomes" id="UP000546701"/>
    </source>
</evidence>
<sequence length="107" mass="11460">MDRDETAAAQAGRTAAIDWSRPHPHPVEIRAEGGLTDAAIDALLVASEAFGQETFSVETGHSSALIAKHAGLESRIHAEQVRPAPDETLLAKLKKQKLRIKEALSGE</sequence>
<proteinExistence type="predicted"/>
<dbReference type="InterPro" id="IPR007420">
    <property type="entry name" value="DUF465"/>
</dbReference>
<feature type="region of interest" description="Disordered" evidence="1">
    <location>
        <begin position="1"/>
        <end position="26"/>
    </location>
</feature>
<dbReference type="Proteomes" id="UP000546701">
    <property type="component" value="Unassembled WGS sequence"/>
</dbReference>
<feature type="compositionally biased region" description="Low complexity" evidence="1">
    <location>
        <begin position="7"/>
        <end position="16"/>
    </location>
</feature>
<dbReference type="Gene3D" id="6.10.280.50">
    <property type="match status" value="1"/>
</dbReference>
<evidence type="ECO:0000313" key="2">
    <source>
        <dbReference type="EMBL" id="MBB5729545.1"/>
    </source>
</evidence>
<gene>
    <name evidence="2" type="ORF">FHS99_002030</name>
</gene>
<dbReference type="AlphaFoldDB" id="A0A7W9F3I1"/>
<comment type="caution">
    <text evidence="2">The sequence shown here is derived from an EMBL/GenBank/DDBJ whole genome shotgun (WGS) entry which is preliminary data.</text>
</comment>
<accession>A0A7W9F3I1</accession>
<keyword evidence="3" id="KW-1185">Reference proteome</keyword>
<dbReference type="Pfam" id="PF04325">
    <property type="entry name" value="DUF465"/>
    <property type="match status" value="1"/>
</dbReference>
<name>A0A7W9F3I1_9SPHN</name>
<dbReference type="RefSeq" id="WP_373285275.1">
    <property type="nucleotide sequence ID" value="NZ_BMJP01000001.1"/>
</dbReference>
<protein>
    <submittedName>
        <fullName evidence="2">Uncharacterized protein</fullName>
    </submittedName>
</protein>
<dbReference type="EMBL" id="JACIJR010000004">
    <property type="protein sequence ID" value="MBB5729545.1"/>
    <property type="molecule type" value="Genomic_DNA"/>
</dbReference>
<evidence type="ECO:0000256" key="1">
    <source>
        <dbReference type="SAM" id="MobiDB-lite"/>
    </source>
</evidence>
<reference evidence="2 3" key="1">
    <citation type="submission" date="2020-08" db="EMBL/GenBank/DDBJ databases">
        <title>Genomic Encyclopedia of Type Strains, Phase IV (KMG-IV): sequencing the most valuable type-strain genomes for metagenomic binning, comparative biology and taxonomic classification.</title>
        <authorList>
            <person name="Goeker M."/>
        </authorList>
    </citation>
    <scope>NUCLEOTIDE SEQUENCE [LARGE SCALE GENOMIC DNA]</scope>
    <source>
        <strain evidence="2 3">DSM 103336</strain>
    </source>
</reference>
<dbReference type="InterPro" id="IPR038444">
    <property type="entry name" value="DUF465_sf"/>
</dbReference>